<feature type="region of interest" description="Disordered" evidence="2">
    <location>
        <begin position="58"/>
        <end position="78"/>
    </location>
</feature>
<feature type="compositionally biased region" description="Low complexity" evidence="2">
    <location>
        <begin position="204"/>
        <end position="215"/>
    </location>
</feature>
<feature type="compositionally biased region" description="Polar residues" evidence="2">
    <location>
        <begin position="754"/>
        <end position="767"/>
    </location>
</feature>
<reference evidence="5" key="1">
    <citation type="submission" date="2019-02" db="EMBL/GenBank/DDBJ databases">
        <title>FDA dAtabase for Regulatory Grade micrObial Sequences (FDA-ARGOS): Supporting development and validation of Infectious Disease Dx tests.</title>
        <authorList>
            <person name="Duncan R."/>
            <person name="Fisher C."/>
            <person name="Tallon L."/>
            <person name="Sadzewicz L."/>
            <person name="Sengamalay N."/>
            <person name="Ott S."/>
            <person name="Godinez A."/>
            <person name="Nagaraj S."/>
            <person name="Vavikolanu K."/>
            <person name="Nadendla S."/>
            <person name="Aluvathingal J."/>
            <person name="Sichtig H."/>
        </authorList>
    </citation>
    <scope>NUCLEOTIDE SEQUENCE [LARGE SCALE GENOMIC DNA]</scope>
    <source>
        <strain evidence="5">FDAARGOS_361</strain>
    </source>
</reference>
<name>A0A504XMC5_LEIDO</name>
<feature type="compositionally biased region" description="Pro residues" evidence="2">
    <location>
        <begin position="193"/>
        <end position="203"/>
    </location>
</feature>
<feature type="compositionally biased region" description="Basic and acidic residues" evidence="2">
    <location>
        <begin position="363"/>
        <end position="386"/>
    </location>
</feature>
<organism evidence="4 5">
    <name type="scientific">Leishmania donovani</name>
    <dbReference type="NCBI Taxonomy" id="5661"/>
    <lineage>
        <taxon>Eukaryota</taxon>
        <taxon>Discoba</taxon>
        <taxon>Euglenozoa</taxon>
        <taxon>Kinetoplastea</taxon>
        <taxon>Metakinetoplastina</taxon>
        <taxon>Trypanosomatida</taxon>
        <taxon>Trypanosomatidae</taxon>
        <taxon>Leishmaniinae</taxon>
        <taxon>Leishmania</taxon>
    </lineage>
</organism>
<dbReference type="InterPro" id="IPR051100">
    <property type="entry name" value="DnaJ_subfamily_B/C"/>
</dbReference>
<feature type="compositionally biased region" description="Basic residues" evidence="2">
    <location>
        <begin position="841"/>
        <end position="850"/>
    </location>
</feature>
<dbReference type="PANTHER" id="PTHR43908">
    <property type="entry name" value="AT29763P-RELATED"/>
    <property type="match status" value="1"/>
</dbReference>
<feature type="region of interest" description="Disordered" evidence="2">
    <location>
        <begin position="412"/>
        <end position="438"/>
    </location>
</feature>
<feature type="compositionally biased region" description="Low complexity" evidence="2">
    <location>
        <begin position="883"/>
        <end position="898"/>
    </location>
</feature>
<evidence type="ECO:0000256" key="1">
    <source>
        <dbReference type="SAM" id="Coils"/>
    </source>
</evidence>
<dbReference type="Proteomes" id="UP000318447">
    <property type="component" value="Unassembled WGS sequence"/>
</dbReference>
<feature type="region of interest" description="Disordered" evidence="2">
    <location>
        <begin position="971"/>
        <end position="991"/>
    </location>
</feature>
<keyword evidence="1" id="KW-0175">Coiled coil</keyword>
<dbReference type="GO" id="GO:0030544">
    <property type="term" value="F:Hsp70 protein binding"/>
    <property type="evidence" value="ECO:0007669"/>
    <property type="project" value="TreeGrafter"/>
</dbReference>
<dbReference type="Pfam" id="PF00226">
    <property type="entry name" value="DnaJ"/>
    <property type="match status" value="1"/>
</dbReference>
<feature type="compositionally biased region" description="Low complexity" evidence="2">
    <location>
        <begin position="981"/>
        <end position="991"/>
    </location>
</feature>
<dbReference type="Gene3D" id="1.10.287.110">
    <property type="entry name" value="DnaJ domain"/>
    <property type="match status" value="1"/>
</dbReference>
<dbReference type="EMBL" id="RHLC01000048">
    <property type="protein sequence ID" value="TPP49673.1"/>
    <property type="molecule type" value="Genomic_DNA"/>
</dbReference>
<feature type="domain" description="J" evidence="3">
    <location>
        <begin position="4"/>
        <end position="59"/>
    </location>
</feature>
<evidence type="ECO:0000313" key="4">
    <source>
        <dbReference type="EMBL" id="TPP49673.1"/>
    </source>
</evidence>
<evidence type="ECO:0000259" key="3">
    <source>
        <dbReference type="PROSITE" id="PS50076"/>
    </source>
</evidence>
<dbReference type="VEuPathDB" id="TriTrypDB:LdCL_120018900"/>
<comment type="caution">
    <text evidence="4">The sequence shown here is derived from an EMBL/GenBank/DDBJ whole genome shotgun (WGS) entry which is preliminary data.</text>
</comment>
<dbReference type="PANTHER" id="PTHR43908:SF3">
    <property type="entry name" value="AT29763P-RELATED"/>
    <property type="match status" value="1"/>
</dbReference>
<feature type="compositionally biased region" description="Polar residues" evidence="2">
    <location>
        <begin position="663"/>
        <end position="684"/>
    </location>
</feature>
<feature type="region of interest" description="Disordered" evidence="2">
    <location>
        <begin position="589"/>
        <end position="609"/>
    </location>
</feature>
<sequence length="1785" mass="197623">MTDRCYRTLGLDRGAAEADIRRAYRRKALLLHPDRNPNGAQAFKVLQGDYEEALTDARRRRARGGGEPPFSSLESSSWNPAAPAAGAAYRFARAASTACPPFFPEPSPAPLFTEEELFSDSIPGGWRDVCARRGAPARGGAKASGRNNAEGRTEEINGSNSCGSQEAAAADARWRRAHGARVPVSAYEFSGPVPQPPPPPSRPSPHASSSSFQSSCTQTRASVVVTGSRLSTQAQRNRFLSRERAWKSSSAEDLSLDAKQEAGGADNVGRSRGCDGYTGQNREALCGSDTRESAEDRAYREAVFLHRRMPELSGKSRDTAAERTLTYLQPDRAFLTEGALVGSNATEALCRQCRDTETTLQHEVGDEHAPASRDEGDASAHPDKGEGGSGTNAALGPSAAVPLAASGCDISRADDPFPVRQSAFPEPSSDNRLRGDLPHRDRILDERRPLQSENLPCRYTPNPAEVAEVSDMEVHFLASVAEDINQKMQTMPSPAPFTMAMEFAPDESRTSFPGSLTITKTTLTVFKAKRSAATAVRDPATNDCFFFVGVCSTPLIQFYRHKNVITLMRGTSFLFDNAAVSIDLQLGSDGSNHRASPIHSSNRSRRDNPTMWETLAMRFASLEDCDRTVEVLLAHSAEEVFVPPFPIRSQGHASCNTLTTTSLNRYSSHSSPILNSRRSASSPISERPERRDSTHRSSTRGSTPQTEVSTPRSSRLPCRRESDDAATRSSVRTGELTPRSSRLPSRRENDDMASLSTPSQSIRSLQQRVAPGRSTAARTPSQPDSEKLQGPQRRHHSSEKKRDASAATSASHSRLHSSAHHRLADPAEREFATVEVARPPSRPHSHRSHSRASASSRSPHLNGTAIATHEDIHVRRHGTPRNAPSTPSATSSTTSASAIRRYVSPCNDTIDRKSSVSPRSPVPHTKLEQDAFLRSMQPLQHNRLHFMQHLHKDIAHHVYLAEEAQLKAATASAETSLSRHSASSAAGGEMPEAGAARLREIEGRLVKVEALHREAEREREEAARLRREYELKNEEMNARIGVSHDVSELNSSLVSPHRSSVHPMNGQLMVMPQQNGGGSSYFLMGHQGCVVSPEWALAADPAAAPRPDDVDLGVAIVDRYIFGEEWTRVYPAYEAEVRFNAQIDVCLTMKLPRRLVAITNIVVDRPGLRVTAEIRYDRVKIERDGVERRMNGCPFRFLQRFYDMRDLYDRMHDGAAAVAGSGGAAIVMKPSAANGRRLSAATSRRASRTVPAPRRRSSHGPQYTNSDVSEIGEIIEDDYDMGGRRDDYDRVCAPEDFMVKRRRRMAAELRRQLADSMAQLEQEEDYLRDRIQLAEAKDRQTVGREVRLNVKATLKTSLANLEEEERVERAAMEVSAARQLHVLMGSHRRTLALFGLQASEAERRKQIGAQEAQARRDLNDAMNPALAAQRKQAVRRAREGEALARRGALYPSKRELEAALADVEADEVAARAIIRSQAMEALLDLLSRSPAPKFKDGRRAPLYASFTLKALLSDLQADEAAQRRQIAADERRRRTLYRHEDVVKREAADRVAIEGAEIDDRDEIVDDMMALNRHQLERRLNDREQLLSMINEEQFYRKTVLSDEQDAFEVIAELFTAGLKDLLARTPDVGDDDDEDLRRRRVSTTRQAKPFHYMTFSPDDMDYPPSAVLAVEGIVGCSINKNLEVVSVARPLPKAEKEDLQLQAGDMILDVAGHSLHSLSHLREVLSNRALQIQEETFAEFPDVPQDQLTTSPALQKYIEVLCEHHNFLVQVLRGCEIYQIIVRS</sequence>
<feature type="coiled-coil region" evidence="1">
    <location>
        <begin position="998"/>
        <end position="1039"/>
    </location>
</feature>
<dbReference type="VEuPathDB" id="TriTrypDB:LdCL_120019000"/>
<feature type="region of interest" description="Disordered" evidence="2">
    <location>
        <begin position="187"/>
        <end position="278"/>
    </location>
</feature>
<feature type="compositionally biased region" description="Basic and acidic residues" evidence="2">
    <location>
        <begin position="822"/>
        <end position="832"/>
    </location>
</feature>
<feature type="compositionally biased region" description="Basic and acidic residues" evidence="2">
    <location>
        <begin position="686"/>
        <end position="695"/>
    </location>
</feature>
<feature type="region of interest" description="Disordered" evidence="2">
    <location>
        <begin position="133"/>
        <end position="175"/>
    </location>
</feature>
<feature type="compositionally biased region" description="Polar residues" evidence="2">
    <location>
        <begin position="699"/>
        <end position="713"/>
    </location>
</feature>
<evidence type="ECO:0000313" key="5">
    <source>
        <dbReference type="Proteomes" id="UP000318447"/>
    </source>
</evidence>
<feature type="region of interest" description="Disordered" evidence="2">
    <location>
        <begin position="360"/>
        <end position="397"/>
    </location>
</feature>
<accession>A0A504XMC5</accession>
<feature type="compositionally biased region" description="Polar residues" evidence="2">
    <location>
        <begin position="589"/>
        <end position="601"/>
    </location>
</feature>
<feature type="compositionally biased region" description="Basic and acidic residues" evidence="2">
    <location>
        <begin position="429"/>
        <end position="438"/>
    </location>
</feature>
<dbReference type="GO" id="GO:0005789">
    <property type="term" value="C:endoplasmic reticulum membrane"/>
    <property type="evidence" value="ECO:0007669"/>
    <property type="project" value="TreeGrafter"/>
</dbReference>
<dbReference type="InterPro" id="IPR036869">
    <property type="entry name" value="J_dom_sf"/>
</dbReference>
<dbReference type="SMART" id="SM00271">
    <property type="entry name" value="DnaJ"/>
    <property type="match status" value="1"/>
</dbReference>
<dbReference type="InterPro" id="IPR001623">
    <property type="entry name" value="DnaJ_domain"/>
</dbReference>
<dbReference type="CDD" id="cd06257">
    <property type="entry name" value="DnaJ"/>
    <property type="match status" value="1"/>
</dbReference>
<dbReference type="VEuPathDB" id="TriTrypDB:LdBPK_120710.1"/>
<dbReference type="PRINTS" id="PR00625">
    <property type="entry name" value="JDOMAIN"/>
</dbReference>
<proteinExistence type="predicted"/>
<feature type="region of interest" description="Disordered" evidence="2">
    <location>
        <begin position="663"/>
        <end position="898"/>
    </location>
</feature>
<feature type="compositionally biased region" description="Polar residues" evidence="2">
    <location>
        <begin position="228"/>
        <end position="238"/>
    </location>
</feature>
<feature type="compositionally biased region" description="Low complexity" evidence="2">
    <location>
        <begin position="851"/>
        <end position="860"/>
    </location>
</feature>
<evidence type="ECO:0000256" key="2">
    <source>
        <dbReference type="SAM" id="MobiDB-lite"/>
    </source>
</evidence>
<dbReference type="GO" id="GO:0071218">
    <property type="term" value="P:cellular response to misfolded protein"/>
    <property type="evidence" value="ECO:0007669"/>
    <property type="project" value="TreeGrafter"/>
</dbReference>
<dbReference type="VEuPathDB" id="TriTrypDB:LDHU3_12.1410"/>
<dbReference type="SUPFAM" id="SSF46565">
    <property type="entry name" value="Chaperone J-domain"/>
    <property type="match status" value="1"/>
</dbReference>
<feature type="region of interest" description="Disordered" evidence="2">
    <location>
        <begin position="1235"/>
        <end position="1267"/>
    </location>
</feature>
<dbReference type="VEuPathDB" id="TriTrypDB:LdBPK_120720.1"/>
<feature type="coiled-coil region" evidence="1">
    <location>
        <begin position="1303"/>
        <end position="1337"/>
    </location>
</feature>
<protein>
    <submittedName>
        <fullName evidence="4">DnaJ domain family protein</fullName>
    </submittedName>
</protein>
<feature type="compositionally biased region" description="Low complexity" evidence="2">
    <location>
        <begin position="133"/>
        <end position="146"/>
    </location>
</feature>
<dbReference type="PROSITE" id="PS50076">
    <property type="entry name" value="DNAJ_2"/>
    <property type="match status" value="1"/>
</dbReference>
<dbReference type="VEuPathDB" id="TriTrypDB:LDHU3_12.1420"/>
<gene>
    <name evidence="4" type="ORF">CGC21_18110</name>
</gene>